<evidence type="ECO:0000256" key="3">
    <source>
        <dbReference type="ARBA" id="ARBA00022448"/>
    </source>
</evidence>
<dbReference type="CDD" id="cd10326">
    <property type="entry name" value="SLC5sbd_NIS-like"/>
    <property type="match status" value="1"/>
</dbReference>
<feature type="transmembrane region" description="Helical" evidence="12">
    <location>
        <begin position="462"/>
        <end position="479"/>
    </location>
</feature>
<dbReference type="EMBL" id="JBCLPP010000021">
    <property type="protein sequence ID" value="MEY8245677.1"/>
    <property type="molecule type" value="Genomic_DNA"/>
</dbReference>
<evidence type="ECO:0000256" key="9">
    <source>
        <dbReference type="ARBA" id="ARBA00023136"/>
    </source>
</evidence>
<evidence type="ECO:0000256" key="5">
    <source>
        <dbReference type="ARBA" id="ARBA00022692"/>
    </source>
</evidence>
<feature type="transmembrane region" description="Helical" evidence="12">
    <location>
        <begin position="44"/>
        <end position="67"/>
    </location>
</feature>
<keyword evidence="4" id="KW-1003">Cell membrane</keyword>
<protein>
    <submittedName>
        <fullName evidence="13">Sodium:solute symporter</fullName>
    </submittedName>
</protein>
<feature type="transmembrane region" description="Helical" evidence="12">
    <location>
        <begin position="375"/>
        <end position="393"/>
    </location>
</feature>
<feature type="transmembrane region" description="Helical" evidence="12">
    <location>
        <begin position="431"/>
        <end position="450"/>
    </location>
</feature>
<keyword evidence="3" id="KW-0813">Transport</keyword>
<accession>A0ABV4D160</accession>
<dbReference type="PANTHER" id="PTHR42985">
    <property type="entry name" value="SODIUM-COUPLED MONOCARBOXYLATE TRANSPORTER"/>
    <property type="match status" value="1"/>
</dbReference>
<keyword evidence="9 12" id="KW-0472">Membrane</keyword>
<dbReference type="Proteomes" id="UP001565200">
    <property type="component" value="Unassembled WGS sequence"/>
</dbReference>
<dbReference type="InterPro" id="IPR038377">
    <property type="entry name" value="Na/Glc_symporter_sf"/>
</dbReference>
<organism evidence="13 14">
    <name type="scientific">Heminiphilus faecis</name>
    <dbReference type="NCBI Taxonomy" id="2601703"/>
    <lineage>
        <taxon>Bacteria</taxon>
        <taxon>Pseudomonadati</taxon>
        <taxon>Bacteroidota</taxon>
        <taxon>Bacteroidia</taxon>
        <taxon>Bacteroidales</taxon>
        <taxon>Muribaculaceae</taxon>
        <taxon>Heminiphilus</taxon>
    </lineage>
</organism>
<comment type="subcellular location">
    <subcellularLocation>
        <location evidence="1">Cell membrane</location>
        <topology evidence="1">Multi-pass membrane protein</topology>
    </subcellularLocation>
</comment>
<evidence type="ECO:0000256" key="2">
    <source>
        <dbReference type="ARBA" id="ARBA00006434"/>
    </source>
</evidence>
<feature type="transmembrane region" description="Helical" evidence="12">
    <location>
        <begin position="328"/>
        <end position="355"/>
    </location>
</feature>
<name>A0ABV4D160_9BACT</name>
<dbReference type="InterPro" id="IPR051163">
    <property type="entry name" value="Sodium:Solute_Symporter_SSF"/>
</dbReference>
<evidence type="ECO:0000256" key="6">
    <source>
        <dbReference type="ARBA" id="ARBA00022989"/>
    </source>
</evidence>
<reference evidence="13 14" key="1">
    <citation type="submission" date="2024-03" db="EMBL/GenBank/DDBJ databases">
        <title>Mouse gut bacterial collection (mGBC) of GemPharmatech.</title>
        <authorList>
            <person name="He Y."/>
            <person name="Dong L."/>
            <person name="Wu D."/>
            <person name="Gao X."/>
            <person name="Lin Z."/>
        </authorList>
    </citation>
    <scope>NUCLEOTIDE SEQUENCE [LARGE SCALE GENOMIC DNA]</scope>
    <source>
        <strain evidence="13 14">54-13</strain>
    </source>
</reference>
<dbReference type="PANTHER" id="PTHR42985:SF47">
    <property type="entry name" value="INTEGRAL MEMBRANE TRANSPORT PROTEIN"/>
    <property type="match status" value="1"/>
</dbReference>
<comment type="similarity">
    <text evidence="2 11">Belongs to the sodium:solute symporter (SSF) (TC 2.A.21) family.</text>
</comment>
<evidence type="ECO:0000256" key="4">
    <source>
        <dbReference type="ARBA" id="ARBA00022475"/>
    </source>
</evidence>
<feature type="transmembrane region" description="Helical" evidence="12">
    <location>
        <begin position="182"/>
        <end position="200"/>
    </location>
</feature>
<evidence type="ECO:0000256" key="12">
    <source>
        <dbReference type="SAM" id="Phobius"/>
    </source>
</evidence>
<proteinExistence type="inferred from homology"/>
<sequence>MTPLIILISIIAYFVVLFTVSHLASRQTDNDGFFTGNRKAPWPIVAIATMGAAISGVTFISVPGMVAAKGYSYLQMVLGFIAGYWIIAFVLVPLFYRRNLISIYGYLGERFGLNSYRTGAWFFFISKMLGASVRFFVVCIVIQALVCDPWGIPFSVNVAVTVSLVWLYTFRGGVKSLIWTDTLKSLCLILSVALCIYFIADNLDMPVTGIADAIGSHHSSKIFFFEDPAAGTYFWKQFIAGIFMAIALNGLDQDMMQRNLACSDFRNCRKNMITSGIMQFFVIALFLMLGTLLVIYIDNTPGLDIPEKSDEIFGLVVSHPSLPVITGVLFITGLVAAAYSAAGSALVSLTTSFTVDILDGTGMEDTRLAHMRSRVHIAMAVTMGCVIILFHILNEDDAISAVYTLASYTYGPILGLFAFGMFSRRSVNDRMVPVICIAAPVICYVIKHTLGKAYGYEMSFELIILNAVITCAGLALMSTKHTEATESIQAR</sequence>
<keyword evidence="8" id="KW-0406">Ion transport</keyword>
<evidence type="ECO:0000256" key="7">
    <source>
        <dbReference type="ARBA" id="ARBA00023053"/>
    </source>
</evidence>
<keyword evidence="14" id="KW-1185">Reference proteome</keyword>
<feature type="transmembrane region" description="Helical" evidence="12">
    <location>
        <begin position="399"/>
        <end position="419"/>
    </location>
</feature>
<evidence type="ECO:0000256" key="11">
    <source>
        <dbReference type="RuleBase" id="RU362091"/>
    </source>
</evidence>
<feature type="transmembrane region" description="Helical" evidence="12">
    <location>
        <begin position="120"/>
        <end position="146"/>
    </location>
</feature>
<keyword evidence="5 12" id="KW-0812">Transmembrane</keyword>
<comment type="caution">
    <text evidence="13">The sequence shown here is derived from an EMBL/GenBank/DDBJ whole genome shotgun (WGS) entry which is preliminary data.</text>
</comment>
<feature type="transmembrane region" description="Helical" evidence="12">
    <location>
        <begin position="152"/>
        <end position="170"/>
    </location>
</feature>
<keyword evidence="7" id="KW-0915">Sodium</keyword>
<keyword evidence="10" id="KW-0739">Sodium transport</keyword>
<dbReference type="RefSeq" id="WP_121698660.1">
    <property type="nucleotide sequence ID" value="NZ_JBCLPP010000021.1"/>
</dbReference>
<evidence type="ECO:0000256" key="1">
    <source>
        <dbReference type="ARBA" id="ARBA00004651"/>
    </source>
</evidence>
<feature type="transmembrane region" description="Helical" evidence="12">
    <location>
        <begin position="73"/>
        <end position="96"/>
    </location>
</feature>
<feature type="transmembrane region" description="Helical" evidence="12">
    <location>
        <begin position="272"/>
        <end position="297"/>
    </location>
</feature>
<dbReference type="Pfam" id="PF00474">
    <property type="entry name" value="SSF"/>
    <property type="match status" value="1"/>
</dbReference>
<feature type="transmembrane region" description="Helical" evidence="12">
    <location>
        <begin position="233"/>
        <end position="251"/>
    </location>
</feature>
<dbReference type="Gene3D" id="1.20.1730.10">
    <property type="entry name" value="Sodium/glucose cotransporter"/>
    <property type="match status" value="1"/>
</dbReference>
<gene>
    <name evidence="13" type="ORF">AAK873_08650</name>
</gene>
<evidence type="ECO:0000256" key="8">
    <source>
        <dbReference type="ARBA" id="ARBA00023065"/>
    </source>
</evidence>
<dbReference type="InterPro" id="IPR001734">
    <property type="entry name" value="Na/solute_symporter"/>
</dbReference>
<evidence type="ECO:0000256" key="10">
    <source>
        <dbReference type="ARBA" id="ARBA00023201"/>
    </source>
</evidence>
<evidence type="ECO:0000313" key="13">
    <source>
        <dbReference type="EMBL" id="MEY8245677.1"/>
    </source>
</evidence>
<keyword evidence="6 12" id="KW-1133">Transmembrane helix</keyword>
<feature type="transmembrane region" description="Helical" evidence="12">
    <location>
        <begin position="6"/>
        <end position="24"/>
    </location>
</feature>
<evidence type="ECO:0000313" key="14">
    <source>
        <dbReference type="Proteomes" id="UP001565200"/>
    </source>
</evidence>
<dbReference type="PROSITE" id="PS50283">
    <property type="entry name" value="NA_SOLUT_SYMP_3"/>
    <property type="match status" value="1"/>
</dbReference>